<comment type="caution">
    <text evidence="1">The sequence shown here is derived from an EMBL/GenBank/DDBJ whole genome shotgun (WGS) entry which is preliminary data.</text>
</comment>
<dbReference type="InterPro" id="IPR002110">
    <property type="entry name" value="Ankyrin_rpt"/>
</dbReference>
<sequence>MAADDEMTYDVTTLLKLAYQACNVKEKTWYDNLPILPADVQICCESVLKIIRLNHCVKRFNPLGDRLSMFPKVQHLVQSQFSDDYVIKNVCEMAAFHGHLECLKLARAIGVPWFSPTYAQKSACDRAAESGNLECLVYAHQHGARWSVFTCSYAANNGHLDCLKYLHTNGCPWDDLTTTNAEKNGHLDCLDYALQNNCPLKEYEDDE</sequence>
<dbReference type="Pfam" id="PF13637">
    <property type="entry name" value="Ank_4"/>
    <property type="match status" value="1"/>
</dbReference>
<dbReference type="PANTHER" id="PTHR46586:SF3">
    <property type="entry name" value="ANKYRIN REPEAT-CONTAINING PROTEIN"/>
    <property type="match status" value="1"/>
</dbReference>
<name>A0AAV0WAN4_9HEMI</name>
<gene>
    <name evidence="1" type="ORF">MEUPH1_LOCUS9075</name>
</gene>
<organism evidence="1 2">
    <name type="scientific">Macrosiphum euphorbiae</name>
    <name type="common">potato aphid</name>
    <dbReference type="NCBI Taxonomy" id="13131"/>
    <lineage>
        <taxon>Eukaryota</taxon>
        <taxon>Metazoa</taxon>
        <taxon>Ecdysozoa</taxon>
        <taxon>Arthropoda</taxon>
        <taxon>Hexapoda</taxon>
        <taxon>Insecta</taxon>
        <taxon>Pterygota</taxon>
        <taxon>Neoptera</taxon>
        <taxon>Paraneoptera</taxon>
        <taxon>Hemiptera</taxon>
        <taxon>Sternorrhyncha</taxon>
        <taxon>Aphidomorpha</taxon>
        <taxon>Aphidoidea</taxon>
        <taxon>Aphididae</taxon>
        <taxon>Macrosiphini</taxon>
        <taxon>Macrosiphum</taxon>
    </lineage>
</organism>
<proteinExistence type="predicted"/>
<dbReference type="Gene3D" id="1.25.40.20">
    <property type="entry name" value="Ankyrin repeat-containing domain"/>
    <property type="match status" value="1"/>
</dbReference>
<evidence type="ECO:0000313" key="2">
    <source>
        <dbReference type="Proteomes" id="UP001160148"/>
    </source>
</evidence>
<dbReference type="SUPFAM" id="SSF140860">
    <property type="entry name" value="Pseudo ankyrin repeat-like"/>
    <property type="match status" value="1"/>
</dbReference>
<keyword evidence="2" id="KW-1185">Reference proteome</keyword>
<reference evidence="1 2" key="1">
    <citation type="submission" date="2023-01" db="EMBL/GenBank/DDBJ databases">
        <authorList>
            <person name="Whitehead M."/>
        </authorList>
    </citation>
    <scope>NUCLEOTIDE SEQUENCE [LARGE SCALE GENOMIC DNA]</scope>
</reference>
<dbReference type="PANTHER" id="PTHR46586">
    <property type="entry name" value="ANKYRIN REPEAT-CONTAINING PROTEIN"/>
    <property type="match status" value="1"/>
</dbReference>
<dbReference type="EMBL" id="CARXXK010000002">
    <property type="protein sequence ID" value="CAI6352884.1"/>
    <property type="molecule type" value="Genomic_DNA"/>
</dbReference>
<dbReference type="InterPro" id="IPR036770">
    <property type="entry name" value="Ankyrin_rpt-contain_sf"/>
</dbReference>
<dbReference type="Proteomes" id="UP001160148">
    <property type="component" value="Unassembled WGS sequence"/>
</dbReference>
<evidence type="ECO:0000313" key="1">
    <source>
        <dbReference type="EMBL" id="CAI6352884.1"/>
    </source>
</evidence>
<accession>A0AAV0WAN4</accession>
<dbReference type="AlphaFoldDB" id="A0AAV0WAN4"/>
<protein>
    <submittedName>
        <fullName evidence="1">Uncharacterized protein</fullName>
    </submittedName>
</protein>
<dbReference type="InterPro" id="IPR052050">
    <property type="entry name" value="SecEffector_AnkRepeat"/>
</dbReference>